<organism evidence="1 2">
    <name type="scientific">Erythrobacter dokdonensis DSW-74</name>
    <dbReference type="NCBI Taxonomy" id="1300349"/>
    <lineage>
        <taxon>Bacteria</taxon>
        <taxon>Pseudomonadati</taxon>
        <taxon>Pseudomonadota</taxon>
        <taxon>Alphaproteobacteria</taxon>
        <taxon>Sphingomonadales</taxon>
        <taxon>Erythrobacteraceae</taxon>
        <taxon>Erythrobacter/Porphyrobacter group</taxon>
        <taxon>Erythrobacter</taxon>
    </lineage>
</organism>
<dbReference type="AlphaFoldDB" id="A0A1A7BKA1"/>
<accession>A0A1A7BKA1</accession>
<dbReference type="PANTHER" id="PTHR43737:SF1">
    <property type="entry name" value="DUF1501 DOMAIN-CONTAINING PROTEIN"/>
    <property type="match status" value="1"/>
</dbReference>
<dbReference type="InterPro" id="IPR010869">
    <property type="entry name" value="DUF1501"/>
</dbReference>
<dbReference type="EMBL" id="LZYB01000001">
    <property type="protein sequence ID" value="OBV12151.1"/>
    <property type="molecule type" value="Genomic_DNA"/>
</dbReference>
<name>A0A1A7BKA1_9SPHN</name>
<evidence type="ECO:0000313" key="1">
    <source>
        <dbReference type="EMBL" id="OBV12151.1"/>
    </source>
</evidence>
<comment type="caution">
    <text evidence="1">The sequence shown here is derived from an EMBL/GenBank/DDBJ whole genome shotgun (WGS) entry which is preliminary data.</text>
</comment>
<dbReference type="STRING" id="1300349.I603_0282"/>
<sequence length="390" mass="40246">MLTRLDRRTLLAGSLALGASGLALPRIALAQGQGTHNLLFVLLRGAADGMAMLAPVGDPGLAALRGASLDDYANAPRIGSFFALHPAFAEVGKAVEAGEALFVHAAATAYRERSHFDGQNLLETGGTAPYATRDGWLNRLAGLLGEAHKGEAPRALAVAPSVPLALRGAAPVSSYAPSALPDASEDFMARVGALYEADSELAGLWSRALETRAMAGDDGLRNLRDASANGALIASLMQGKRGARIAMIEIDGWDTHANQRGTFARQARGLDALLAAYKSGMGEAWRNTMVLVATEFGRTARLNGTGGTDHGTASAAMILGGGVRGGRVIADWPGLAAGQLYEGRDLAPTTALESVLAGALAEHFSLDPARALGRLFPGRAATPLAGIVRA</sequence>
<proteinExistence type="predicted"/>
<dbReference type="PATRIC" id="fig|1300349.4.peg.279"/>
<dbReference type="RefSeq" id="WP_068862029.1">
    <property type="nucleotide sequence ID" value="NZ_LZYB01000001.1"/>
</dbReference>
<gene>
    <name evidence="1" type="ORF">I603_0282</name>
</gene>
<dbReference type="InterPro" id="IPR006311">
    <property type="entry name" value="TAT_signal"/>
</dbReference>
<dbReference type="PANTHER" id="PTHR43737">
    <property type="entry name" value="BLL7424 PROTEIN"/>
    <property type="match status" value="1"/>
</dbReference>
<dbReference type="Proteomes" id="UP000092484">
    <property type="component" value="Unassembled WGS sequence"/>
</dbReference>
<evidence type="ECO:0000313" key="2">
    <source>
        <dbReference type="Proteomes" id="UP000092484"/>
    </source>
</evidence>
<dbReference type="PROSITE" id="PS51318">
    <property type="entry name" value="TAT"/>
    <property type="match status" value="1"/>
</dbReference>
<dbReference type="Pfam" id="PF07394">
    <property type="entry name" value="DUF1501"/>
    <property type="match status" value="1"/>
</dbReference>
<keyword evidence="2" id="KW-1185">Reference proteome</keyword>
<reference evidence="1 2" key="1">
    <citation type="submission" date="2016-06" db="EMBL/GenBank/DDBJ databases">
        <title>Genome sequence of Porphyrobacter dokdonensis DSW-74.</title>
        <authorList>
            <person name="Kim J.F."/>
            <person name="Song J.Y."/>
        </authorList>
    </citation>
    <scope>NUCLEOTIDE SEQUENCE [LARGE SCALE GENOMIC DNA]</scope>
    <source>
        <strain evidence="1 2">DSW-74</strain>
    </source>
</reference>
<protein>
    <submittedName>
        <fullName evidence="1">Putative exported protein</fullName>
    </submittedName>
</protein>